<dbReference type="Gene3D" id="3.30.565.10">
    <property type="entry name" value="Histidine kinase-like ATPase, C-terminal domain"/>
    <property type="match status" value="1"/>
</dbReference>
<dbReference type="GO" id="GO:0005886">
    <property type="term" value="C:plasma membrane"/>
    <property type="evidence" value="ECO:0007669"/>
    <property type="project" value="UniProtKB-SubCell"/>
</dbReference>
<reference evidence="21 22" key="1">
    <citation type="submission" date="2019-02" db="EMBL/GenBank/DDBJ databases">
        <title>Deep-cultivation of Planctomycetes and their phenomic and genomic characterization uncovers novel biology.</title>
        <authorList>
            <person name="Wiegand S."/>
            <person name="Jogler M."/>
            <person name="Boedeker C."/>
            <person name="Pinto D."/>
            <person name="Vollmers J."/>
            <person name="Rivas-Marin E."/>
            <person name="Kohn T."/>
            <person name="Peeters S.H."/>
            <person name="Heuer A."/>
            <person name="Rast P."/>
            <person name="Oberbeckmann S."/>
            <person name="Bunk B."/>
            <person name="Jeske O."/>
            <person name="Meyerdierks A."/>
            <person name="Storesund J.E."/>
            <person name="Kallscheuer N."/>
            <person name="Luecker S."/>
            <person name="Lage O.M."/>
            <person name="Pohl T."/>
            <person name="Merkel B.J."/>
            <person name="Hornburger P."/>
            <person name="Mueller R.-W."/>
            <person name="Bruemmer F."/>
            <person name="Labrenz M."/>
            <person name="Spormann A.M."/>
            <person name="Op den Camp H."/>
            <person name="Overmann J."/>
            <person name="Amann R."/>
            <person name="Jetten M.S.M."/>
            <person name="Mascher T."/>
            <person name="Medema M.H."/>
            <person name="Devos D.P."/>
            <person name="Kaster A.-K."/>
            <person name="Ovreas L."/>
            <person name="Rohde M."/>
            <person name="Galperin M.Y."/>
            <person name="Jogler C."/>
        </authorList>
    </citation>
    <scope>NUCLEOTIDE SEQUENCE [LARGE SCALE GENOMIC DNA]</scope>
    <source>
        <strain evidence="21 22">I41</strain>
    </source>
</reference>
<dbReference type="CDD" id="cd00075">
    <property type="entry name" value="HATPase"/>
    <property type="match status" value="1"/>
</dbReference>
<keyword evidence="15" id="KW-0067">ATP-binding</keyword>
<dbReference type="PROSITE" id="PS00523">
    <property type="entry name" value="SULFATASE_1"/>
    <property type="match status" value="1"/>
</dbReference>
<dbReference type="PANTHER" id="PTHR42693">
    <property type="entry name" value="ARYLSULFATASE FAMILY MEMBER"/>
    <property type="match status" value="1"/>
</dbReference>
<comment type="cofactor">
    <cofactor evidence="2">
        <name>Ca(2+)</name>
        <dbReference type="ChEBI" id="CHEBI:29108"/>
    </cofactor>
</comment>
<evidence type="ECO:0000256" key="2">
    <source>
        <dbReference type="ARBA" id="ARBA00001913"/>
    </source>
</evidence>
<keyword evidence="18" id="KW-0812">Transmembrane</keyword>
<evidence type="ECO:0000256" key="11">
    <source>
        <dbReference type="ARBA" id="ARBA00022741"/>
    </source>
</evidence>
<evidence type="ECO:0000256" key="16">
    <source>
        <dbReference type="ARBA" id="ARBA00023012"/>
    </source>
</evidence>
<dbReference type="InterPro" id="IPR036097">
    <property type="entry name" value="HisK_dim/P_sf"/>
</dbReference>
<dbReference type="CDD" id="cd00082">
    <property type="entry name" value="HisKA"/>
    <property type="match status" value="1"/>
</dbReference>
<proteinExistence type="inferred from homology"/>
<dbReference type="InterPro" id="IPR036890">
    <property type="entry name" value="HATPase_C_sf"/>
</dbReference>
<dbReference type="SMART" id="SM00304">
    <property type="entry name" value="HAMP"/>
    <property type="match status" value="1"/>
</dbReference>
<dbReference type="InterPro" id="IPR005467">
    <property type="entry name" value="His_kinase_dom"/>
</dbReference>
<dbReference type="OrthoDB" id="9783154at2"/>
<dbReference type="CDD" id="cd06225">
    <property type="entry name" value="HAMP"/>
    <property type="match status" value="1"/>
</dbReference>
<keyword evidence="11" id="KW-0547">Nucleotide-binding</keyword>
<keyword evidence="10" id="KW-0732">Signal</keyword>
<dbReference type="CDD" id="cd16143">
    <property type="entry name" value="ARS_like"/>
    <property type="match status" value="1"/>
</dbReference>
<accession>A0A517U4H8</accession>
<dbReference type="GO" id="GO:0005524">
    <property type="term" value="F:ATP binding"/>
    <property type="evidence" value="ECO:0007669"/>
    <property type="project" value="UniProtKB-KW"/>
</dbReference>
<dbReference type="FunFam" id="3.30.565.10:FF:000023">
    <property type="entry name" value="PAS domain-containing sensor histidine kinase"/>
    <property type="match status" value="1"/>
</dbReference>
<dbReference type="SUPFAM" id="SSF55874">
    <property type="entry name" value="ATPase domain of HSP90 chaperone/DNA topoisomerase II/histidine kinase"/>
    <property type="match status" value="1"/>
</dbReference>
<evidence type="ECO:0000256" key="4">
    <source>
        <dbReference type="ARBA" id="ARBA00008779"/>
    </source>
</evidence>
<sequence length="990" mass="107870">MPMSLTKREQPSASIWRTLRFRLAAWNAGAVILTALVTLVGLRQGVSWALIHELDQVLLDDARDVRAMIEATPADQEKQLQLNLNRMASSHEHRGWYVKLLNGEGEERWATEHARPKLPRPNITKDRTPTTFEGYRIVQSEVDAKFHDVKLIRVGATLSQINEDMARIDRWVLLAAGAVLLTAPLCGYWLASRAAETIGQIITTASRLRPSHLDERLSIRGTGDELDLLAETINSLLDRIAAYINVKRDFLANAAHELRTPLAAIRSSVEVALNAERSSAEYEDLMVDVIEECGALETLVNQLLLLSETEAELPAAKFERVDLNDLVMKGVDMFSGVAEARGVKLRAGRVDDAAVTGHRVHLRQVLNNLLDNAVKYTPSGGEVTVEVIVDEPFVRLKVIDTGAGMTAEEQQHIFQRFFRAESARTRSPGVGGTGLGLSICQSVVHNHGGEIHCKSFIDRGTTFTVTLPLAEEPSGLDKLFEANGLTRLASWLVALATLVAGAAVARAQEPARPNVVLIYADDLGYGDVSCNGGAIPTPNIDKLARQGLRFTDAHASAPTCTPSRFALLTGQYAFRQPGTGILPGDANLIIKPGTPTLPSLLQQVGYKTGVVGKWHLGLGEGKVNWNEPIKPNPADVGFDEHFIIAATGDRVPCVYVTDGRVVDLDPADPIEVSYAERIDKSPSGAERLDLLKQRWSHGHDQSIVNGISRIGWMTGGQQARWIDEEMADVLAAQGVKFIDEHRGGPFFLFFATQDIHVPRVPHSRFAGKSGHGLRGDAIMQLDWTVGQVLDALKKNGLEQKTLVIFTSDNGPVLDDGYHDQANELLGKHDPNGPFRAGKYSAFEGGTRVPLIVRWPEKVAPDEESGALFGQVDLAASLAALAGAEIPAGACQDSRDELDALLGKDETGRPHLVHEGHGPQALRTAHWKFVALGPTRDSLNPVPPTPIDKNGALYNLQSDRDESTNLIDDYPEQAAAMSKKLRAIATTPDRE</sequence>
<evidence type="ECO:0000256" key="7">
    <source>
        <dbReference type="ARBA" id="ARBA00022553"/>
    </source>
</evidence>
<dbReference type="EC" id="2.7.13.3" evidence="5"/>
<keyword evidence="9" id="KW-0479">Metal-binding</keyword>
<dbReference type="Proteomes" id="UP000317909">
    <property type="component" value="Chromosome"/>
</dbReference>
<dbReference type="AlphaFoldDB" id="A0A517U4H8"/>
<dbReference type="InterPro" id="IPR000917">
    <property type="entry name" value="Sulfatase_N"/>
</dbReference>
<name>A0A517U4H8_9BACT</name>
<evidence type="ECO:0000259" key="20">
    <source>
        <dbReference type="PROSITE" id="PS50885"/>
    </source>
</evidence>
<evidence type="ECO:0000256" key="3">
    <source>
        <dbReference type="ARBA" id="ARBA00004236"/>
    </source>
</evidence>
<evidence type="ECO:0000313" key="21">
    <source>
        <dbReference type="EMBL" id="QDT75527.1"/>
    </source>
</evidence>
<dbReference type="InterPro" id="IPR024607">
    <property type="entry name" value="Sulfatase_CS"/>
</dbReference>
<evidence type="ECO:0000256" key="17">
    <source>
        <dbReference type="ARBA" id="ARBA00023136"/>
    </source>
</evidence>
<dbReference type="SUPFAM" id="SSF53649">
    <property type="entry name" value="Alkaline phosphatase-like"/>
    <property type="match status" value="1"/>
</dbReference>
<keyword evidence="13" id="KW-0378">Hydrolase</keyword>
<dbReference type="PROSITE" id="PS50109">
    <property type="entry name" value="HIS_KIN"/>
    <property type="match status" value="1"/>
</dbReference>
<gene>
    <name evidence="21" type="primary">cusS</name>
    <name evidence="21" type="ORF">I41_47380</name>
</gene>
<keyword evidence="16" id="KW-0902">Two-component regulatory system</keyword>
<dbReference type="PROSITE" id="PS50885">
    <property type="entry name" value="HAMP"/>
    <property type="match status" value="1"/>
</dbReference>
<dbReference type="InterPro" id="IPR003661">
    <property type="entry name" value="HisK_dim/P_dom"/>
</dbReference>
<dbReference type="PROSITE" id="PS00149">
    <property type="entry name" value="SULFATASE_2"/>
    <property type="match status" value="1"/>
</dbReference>
<dbReference type="InterPro" id="IPR003660">
    <property type="entry name" value="HAMP_dom"/>
</dbReference>
<evidence type="ECO:0000259" key="19">
    <source>
        <dbReference type="PROSITE" id="PS50109"/>
    </source>
</evidence>
<evidence type="ECO:0000256" key="9">
    <source>
        <dbReference type="ARBA" id="ARBA00022723"/>
    </source>
</evidence>
<dbReference type="EMBL" id="CP036339">
    <property type="protein sequence ID" value="QDT75527.1"/>
    <property type="molecule type" value="Genomic_DNA"/>
</dbReference>
<evidence type="ECO:0000313" key="22">
    <source>
        <dbReference type="Proteomes" id="UP000317909"/>
    </source>
</evidence>
<dbReference type="KEGG" id="llh:I41_47380"/>
<keyword evidence="22" id="KW-1185">Reference proteome</keyword>
<dbReference type="InterPro" id="IPR004358">
    <property type="entry name" value="Sig_transdc_His_kin-like_C"/>
</dbReference>
<keyword evidence="6" id="KW-1003">Cell membrane</keyword>
<keyword evidence="14" id="KW-0106">Calcium</keyword>
<comment type="subcellular location">
    <subcellularLocation>
        <location evidence="3">Cell membrane</location>
    </subcellularLocation>
</comment>
<dbReference type="Gene3D" id="6.10.340.10">
    <property type="match status" value="1"/>
</dbReference>
<dbReference type="Pfam" id="PF02518">
    <property type="entry name" value="HATPase_c"/>
    <property type="match status" value="1"/>
</dbReference>
<dbReference type="Gene3D" id="3.30.1120.10">
    <property type="match status" value="1"/>
</dbReference>
<dbReference type="GO" id="GO:0046872">
    <property type="term" value="F:metal ion binding"/>
    <property type="evidence" value="ECO:0007669"/>
    <property type="project" value="UniProtKB-KW"/>
</dbReference>
<evidence type="ECO:0000256" key="6">
    <source>
        <dbReference type="ARBA" id="ARBA00022475"/>
    </source>
</evidence>
<evidence type="ECO:0000256" key="8">
    <source>
        <dbReference type="ARBA" id="ARBA00022679"/>
    </source>
</evidence>
<comment type="catalytic activity">
    <reaction evidence="1">
        <text>ATP + protein L-histidine = ADP + protein N-phospho-L-histidine.</text>
        <dbReference type="EC" id="2.7.13.3"/>
    </reaction>
</comment>
<dbReference type="SUPFAM" id="SSF47384">
    <property type="entry name" value="Homodimeric domain of signal transducing histidine kinase"/>
    <property type="match status" value="1"/>
</dbReference>
<evidence type="ECO:0000256" key="1">
    <source>
        <dbReference type="ARBA" id="ARBA00000085"/>
    </source>
</evidence>
<comment type="similarity">
    <text evidence="4">Belongs to the sulfatase family.</text>
</comment>
<dbReference type="Gene3D" id="3.40.720.10">
    <property type="entry name" value="Alkaline Phosphatase, subunit A"/>
    <property type="match status" value="1"/>
</dbReference>
<dbReference type="PRINTS" id="PR00344">
    <property type="entry name" value="BCTRLSENSOR"/>
</dbReference>
<dbReference type="PANTHER" id="PTHR42693:SF42">
    <property type="entry name" value="ARYLSULFATASE G"/>
    <property type="match status" value="1"/>
</dbReference>
<evidence type="ECO:0000256" key="15">
    <source>
        <dbReference type="ARBA" id="ARBA00022840"/>
    </source>
</evidence>
<dbReference type="Pfam" id="PF00672">
    <property type="entry name" value="HAMP"/>
    <property type="match status" value="1"/>
</dbReference>
<feature type="domain" description="HAMP" evidence="20">
    <location>
        <begin position="192"/>
        <end position="245"/>
    </location>
</feature>
<evidence type="ECO:0000256" key="10">
    <source>
        <dbReference type="ARBA" id="ARBA00022729"/>
    </source>
</evidence>
<dbReference type="Pfam" id="PF00512">
    <property type="entry name" value="HisKA"/>
    <property type="match status" value="1"/>
</dbReference>
<dbReference type="SMART" id="SM00387">
    <property type="entry name" value="HATPase_c"/>
    <property type="match status" value="1"/>
</dbReference>
<keyword evidence="12 21" id="KW-0418">Kinase</keyword>
<keyword evidence="7" id="KW-0597">Phosphoprotein</keyword>
<evidence type="ECO:0000256" key="12">
    <source>
        <dbReference type="ARBA" id="ARBA00022777"/>
    </source>
</evidence>
<dbReference type="Pfam" id="PF00884">
    <property type="entry name" value="Sulfatase"/>
    <property type="match status" value="1"/>
</dbReference>
<evidence type="ECO:0000256" key="14">
    <source>
        <dbReference type="ARBA" id="ARBA00022837"/>
    </source>
</evidence>
<feature type="domain" description="Histidine kinase" evidence="19">
    <location>
        <begin position="253"/>
        <end position="471"/>
    </location>
</feature>
<evidence type="ECO:0000256" key="5">
    <source>
        <dbReference type="ARBA" id="ARBA00012438"/>
    </source>
</evidence>
<dbReference type="GO" id="GO:0000155">
    <property type="term" value="F:phosphorelay sensor kinase activity"/>
    <property type="evidence" value="ECO:0007669"/>
    <property type="project" value="InterPro"/>
</dbReference>
<dbReference type="InterPro" id="IPR003594">
    <property type="entry name" value="HATPase_dom"/>
</dbReference>
<dbReference type="InterPro" id="IPR017850">
    <property type="entry name" value="Alkaline_phosphatase_core_sf"/>
</dbReference>
<feature type="transmembrane region" description="Helical" evidence="18">
    <location>
        <begin position="23"/>
        <end position="42"/>
    </location>
</feature>
<keyword evidence="18" id="KW-1133">Transmembrane helix</keyword>
<evidence type="ECO:0000256" key="18">
    <source>
        <dbReference type="SAM" id="Phobius"/>
    </source>
</evidence>
<protein>
    <recommendedName>
        <fullName evidence="5">histidine kinase</fullName>
        <ecNumber evidence="5">2.7.13.3</ecNumber>
    </recommendedName>
</protein>
<evidence type="ECO:0000256" key="13">
    <source>
        <dbReference type="ARBA" id="ARBA00022801"/>
    </source>
</evidence>
<dbReference type="SMART" id="SM00388">
    <property type="entry name" value="HisKA"/>
    <property type="match status" value="1"/>
</dbReference>
<keyword evidence="17 18" id="KW-0472">Membrane</keyword>
<dbReference type="InterPro" id="IPR050738">
    <property type="entry name" value="Sulfatase"/>
</dbReference>
<dbReference type="Gene3D" id="1.10.287.130">
    <property type="match status" value="1"/>
</dbReference>
<keyword evidence="8 21" id="KW-0808">Transferase</keyword>
<organism evidence="21 22">
    <name type="scientific">Lacipirellula limnantheis</name>
    <dbReference type="NCBI Taxonomy" id="2528024"/>
    <lineage>
        <taxon>Bacteria</taxon>
        <taxon>Pseudomonadati</taxon>
        <taxon>Planctomycetota</taxon>
        <taxon>Planctomycetia</taxon>
        <taxon>Pirellulales</taxon>
        <taxon>Lacipirellulaceae</taxon>
        <taxon>Lacipirellula</taxon>
    </lineage>
</organism>
<dbReference type="GO" id="GO:0004065">
    <property type="term" value="F:arylsulfatase activity"/>
    <property type="evidence" value="ECO:0007669"/>
    <property type="project" value="TreeGrafter"/>
</dbReference>